<accession>A0A383EEJ4</accession>
<proteinExistence type="predicted"/>
<dbReference type="InterPro" id="IPR021289">
    <property type="entry name" value="UvsY"/>
</dbReference>
<feature type="non-terminal residue" evidence="1">
    <location>
        <position position="104"/>
    </location>
</feature>
<gene>
    <name evidence="1" type="ORF">METZ01_LOCUS507888</name>
</gene>
<dbReference type="AlphaFoldDB" id="A0A383EEJ4"/>
<name>A0A383EEJ4_9ZZZZ</name>
<organism evidence="1">
    <name type="scientific">marine metagenome</name>
    <dbReference type="NCBI Taxonomy" id="408172"/>
    <lineage>
        <taxon>unclassified sequences</taxon>
        <taxon>metagenomes</taxon>
        <taxon>ecological metagenomes</taxon>
    </lineage>
</organism>
<evidence type="ECO:0000313" key="1">
    <source>
        <dbReference type="EMBL" id="SVE55034.1"/>
    </source>
</evidence>
<reference evidence="1" key="1">
    <citation type="submission" date="2018-05" db="EMBL/GenBank/DDBJ databases">
        <authorList>
            <person name="Lanie J.A."/>
            <person name="Ng W.-L."/>
            <person name="Kazmierczak K.M."/>
            <person name="Andrzejewski T.M."/>
            <person name="Davidsen T.M."/>
            <person name="Wayne K.J."/>
            <person name="Tettelin H."/>
            <person name="Glass J.I."/>
            <person name="Rusch D."/>
            <person name="Podicherti R."/>
            <person name="Tsui H.-C.T."/>
            <person name="Winkler M.E."/>
        </authorList>
    </citation>
    <scope>NUCLEOTIDE SEQUENCE</scope>
</reference>
<sequence>MKLEELQSEARTDLAITNHERLDQESFKNQKIKSKWLDHRTKYEQLLMMRKADHQRMYREKWEYYGGKAEAKVYAAKPFDIRVLKNDLMMYIQSDDEILELQTK</sequence>
<protein>
    <submittedName>
        <fullName evidence="1">Uncharacterized protein</fullName>
    </submittedName>
</protein>
<dbReference type="Pfam" id="PF11056">
    <property type="entry name" value="UvsY"/>
    <property type="match status" value="1"/>
</dbReference>
<dbReference type="EMBL" id="UINC01225119">
    <property type="protein sequence ID" value="SVE55034.1"/>
    <property type="molecule type" value="Genomic_DNA"/>
</dbReference>